<dbReference type="Gene3D" id="3.40.50.1000">
    <property type="entry name" value="HAD superfamily/HAD-like"/>
    <property type="match status" value="1"/>
</dbReference>
<gene>
    <name evidence="8" type="ordered locus">Cpha266_2575</name>
</gene>
<keyword evidence="4 7" id="KW-0479">Metal-binding</keyword>
<dbReference type="PIRSF" id="PIRSF006118">
    <property type="entry name" value="KDO8-P_Ptase"/>
    <property type="match status" value="1"/>
</dbReference>
<feature type="binding site" evidence="7">
    <location>
        <position position="118"/>
    </location>
    <ligand>
        <name>Mg(2+)</name>
        <dbReference type="ChEBI" id="CHEBI:18420"/>
    </ligand>
</feature>
<evidence type="ECO:0000256" key="7">
    <source>
        <dbReference type="PIRSR" id="PIRSR006118-2"/>
    </source>
</evidence>
<dbReference type="InterPro" id="IPR036412">
    <property type="entry name" value="HAD-like_sf"/>
</dbReference>
<dbReference type="AlphaFoldDB" id="A1BJI6"/>
<accession>A1BJI6</accession>
<dbReference type="PANTHER" id="PTHR21485:SF3">
    <property type="entry name" value="N-ACYLNEURAMINATE CYTIDYLYLTRANSFERASE"/>
    <property type="match status" value="1"/>
</dbReference>
<evidence type="ECO:0000256" key="4">
    <source>
        <dbReference type="ARBA" id="ARBA00022723"/>
    </source>
</evidence>
<keyword evidence="9" id="KW-1185">Reference proteome</keyword>
<dbReference type="InterPro" id="IPR010023">
    <property type="entry name" value="KdsC_fam"/>
</dbReference>
<dbReference type="Proteomes" id="UP000008701">
    <property type="component" value="Chromosome"/>
</dbReference>
<keyword evidence="6 7" id="KW-0460">Magnesium</keyword>
<evidence type="ECO:0000256" key="2">
    <source>
        <dbReference type="ARBA" id="ARBA00005893"/>
    </source>
</evidence>
<dbReference type="GO" id="GO:0008781">
    <property type="term" value="F:N-acylneuraminate cytidylyltransferase activity"/>
    <property type="evidence" value="ECO:0007669"/>
    <property type="project" value="TreeGrafter"/>
</dbReference>
<dbReference type="KEGG" id="cph:Cpha266_2575"/>
<dbReference type="NCBIfam" id="TIGR01670">
    <property type="entry name" value="KdsC-phosphatas"/>
    <property type="match status" value="1"/>
</dbReference>
<keyword evidence="5" id="KW-0378">Hydrolase</keyword>
<dbReference type="SUPFAM" id="SSF56784">
    <property type="entry name" value="HAD-like"/>
    <property type="match status" value="1"/>
</dbReference>
<dbReference type="RefSeq" id="WP_011746338.1">
    <property type="nucleotide sequence ID" value="NC_008639.1"/>
</dbReference>
<sequence>MQPSEADPSSRIQQALAAVRALVIPVDGVLNGGRMTIDGSGREICSISLRDATALKEALKQGLIVAVVSERDAEAYRPLLEQLGVTSLYLNAESVFDAYVAFRDSAGLDDDSCAYIGDDLGDISVLEQVGFPVTPIDGTDYLRHRVAYISAYEGGKGCVREIVEMILMQQGKWSYMDHREA</sequence>
<evidence type="ECO:0000256" key="1">
    <source>
        <dbReference type="ARBA" id="ARBA00001946"/>
    </source>
</evidence>
<dbReference type="GO" id="GO:0046872">
    <property type="term" value="F:metal ion binding"/>
    <property type="evidence" value="ECO:0007669"/>
    <property type="project" value="UniProtKB-KW"/>
</dbReference>
<comment type="similarity">
    <text evidence="2">Belongs to the KdsC family.</text>
</comment>
<dbReference type="OrthoDB" id="9805604at2"/>
<dbReference type="HOGENOM" id="CLU_106694_1_0_10"/>
<dbReference type="InterPro" id="IPR050793">
    <property type="entry name" value="CMP-NeuNAc_synthase"/>
</dbReference>
<name>A1BJI6_CHLPD</name>
<evidence type="ECO:0000256" key="6">
    <source>
        <dbReference type="ARBA" id="ARBA00022842"/>
    </source>
</evidence>
<dbReference type="STRING" id="290317.Cpha266_2575"/>
<dbReference type="PANTHER" id="PTHR21485">
    <property type="entry name" value="HAD SUPERFAMILY MEMBERS CMAS AND KDSC"/>
    <property type="match status" value="1"/>
</dbReference>
<reference evidence="8 9" key="1">
    <citation type="submission" date="2006-12" db="EMBL/GenBank/DDBJ databases">
        <title>Complete sequence of Chlorobium phaeobacteroides DSM 266.</title>
        <authorList>
            <consortium name="US DOE Joint Genome Institute"/>
            <person name="Copeland A."/>
            <person name="Lucas S."/>
            <person name="Lapidus A."/>
            <person name="Barry K."/>
            <person name="Detter J.C."/>
            <person name="Glavina del Rio T."/>
            <person name="Hammon N."/>
            <person name="Israni S."/>
            <person name="Pitluck S."/>
            <person name="Goltsman E."/>
            <person name="Schmutz J."/>
            <person name="Larimer F."/>
            <person name="Land M."/>
            <person name="Hauser L."/>
            <person name="Mikhailova N."/>
            <person name="Li T."/>
            <person name="Overmann J."/>
            <person name="Bryant D.A."/>
            <person name="Richardson P."/>
        </authorList>
    </citation>
    <scope>NUCLEOTIDE SEQUENCE [LARGE SCALE GENOMIC DNA]</scope>
    <source>
        <strain evidence="8 9">DSM 266</strain>
    </source>
</reference>
<evidence type="ECO:0000256" key="3">
    <source>
        <dbReference type="ARBA" id="ARBA00011881"/>
    </source>
</evidence>
<comment type="subunit">
    <text evidence="3">Homotetramer.</text>
</comment>
<organism evidence="8 9">
    <name type="scientific">Chlorobium phaeobacteroides (strain DSM 266 / SMG 266 / 2430)</name>
    <dbReference type="NCBI Taxonomy" id="290317"/>
    <lineage>
        <taxon>Bacteria</taxon>
        <taxon>Pseudomonadati</taxon>
        <taxon>Chlorobiota</taxon>
        <taxon>Chlorobiia</taxon>
        <taxon>Chlorobiales</taxon>
        <taxon>Chlorobiaceae</taxon>
        <taxon>Chlorobium/Pelodictyon group</taxon>
        <taxon>Chlorobium</taxon>
    </lineage>
</organism>
<dbReference type="EMBL" id="CP000492">
    <property type="protein sequence ID" value="ABL66563.1"/>
    <property type="molecule type" value="Genomic_DNA"/>
</dbReference>
<comment type="cofactor">
    <cofactor evidence="1 7">
        <name>Mg(2+)</name>
        <dbReference type="ChEBI" id="CHEBI:18420"/>
    </cofactor>
</comment>
<dbReference type="eggNOG" id="COG1778">
    <property type="taxonomic scope" value="Bacteria"/>
</dbReference>
<evidence type="ECO:0000313" key="8">
    <source>
        <dbReference type="EMBL" id="ABL66563.1"/>
    </source>
</evidence>
<dbReference type="InterPro" id="IPR023214">
    <property type="entry name" value="HAD_sf"/>
</dbReference>
<protein>
    <submittedName>
        <fullName evidence="8">3-deoxy-D-manno-octulosonate 8-phosphate phosphatase, YrbI family</fullName>
    </submittedName>
</protein>
<feature type="binding site" evidence="7">
    <location>
        <position position="27"/>
    </location>
    <ligand>
        <name>substrate</name>
    </ligand>
</feature>
<evidence type="ECO:0000313" key="9">
    <source>
        <dbReference type="Proteomes" id="UP000008701"/>
    </source>
</evidence>
<evidence type="ECO:0000256" key="5">
    <source>
        <dbReference type="ARBA" id="ARBA00022801"/>
    </source>
</evidence>
<dbReference type="GO" id="GO:0016788">
    <property type="term" value="F:hydrolase activity, acting on ester bonds"/>
    <property type="evidence" value="ECO:0007669"/>
    <property type="project" value="InterPro"/>
</dbReference>
<proteinExistence type="inferred from homology"/>